<keyword evidence="2" id="KW-0479">Metal-binding</keyword>
<dbReference type="AlphaFoldDB" id="A0A0B2UFN6"/>
<keyword evidence="5" id="KW-0436">Ligase</keyword>
<name>A0A0B2UFN6_9GAMM</name>
<evidence type="ECO:0000259" key="4">
    <source>
        <dbReference type="Pfam" id="PF07973"/>
    </source>
</evidence>
<comment type="caution">
    <text evidence="5">The sequence shown here is derived from an EMBL/GenBank/DDBJ whole genome shotgun (WGS) entry which is preliminary data.</text>
</comment>
<dbReference type="Proteomes" id="UP000031012">
    <property type="component" value="Unassembled WGS sequence"/>
</dbReference>
<keyword evidence="3" id="KW-0862">Zinc</keyword>
<proteinExistence type="predicted"/>
<evidence type="ECO:0000256" key="2">
    <source>
        <dbReference type="ARBA" id="ARBA00022723"/>
    </source>
</evidence>
<keyword evidence="5" id="KW-0030">Aminoacyl-tRNA synthetase</keyword>
<dbReference type="EMBL" id="JHQK01000004">
    <property type="protein sequence ID" value="KHN67750.1"/>
    <property type="molecule type" value="Genomic_DNA"/>
</dbReference>
<organism evidence="5 6">
    <name type="scientific">Acinetobacter oleivorans</name>
    <dbReference type="NCBI Taxonomy" id="1148157"/>
    <lineage>
        <taxon>Bacteria</taxon>
        <taxon>Pseudomonadati</taxon>
        <taxon>Pseudomonadota</taxon>
        <taxon>Gammaproteobacteria</taxon>
        <taxon>Moraxellales</taxon>
        <taxon>Moraxellaceae</taxon>
        <taxon>Acinetobacter</taxon>
    </lineage>
</organism>
<dbReference type="PANTHER" id="PTHR43462">
    <property type="entry name" value="ALANYL-TRNA EDITING PROTEIN"/>
    <property type="match status" value="1"/>
</dbReference>
<evidence type="ECO:0000256" key="1">
    <source>
        <dbReference type="ARBA" id="ARBA00001947"/>
    </source>
</evidence>
<feature type="domain" description="Threonyl/alanyl tRNA synthetase SAD" evidence="4">
    <location>
        <begin position="168"/>
        <end position="195"/>
    </location>
</feature>
<protein>
    <submittedName>
        <fullName evidence="5">Alanyl-tRNA synthetase</fullName>
    </submittedName>
</protein>
<dbReference type="PANTHER" id="PTHR43462:SF2">
    <property type="entry name" value="THREONYL AND ALANYL TRNA SYNTHETASE SECOND ADDITIONAL DOMAIN-CONTAINING PROTEIN"/>
    <property type="match status" value="1"/>
</dbReference>
<dbReference type="Gene3D" id="2.40.30.130">
    <property type="match status" value="1"/>
</dbReference>
<gene>
    <name evidence="5" type="ORF">DH17_14045</name>
</gene>
<dbReference type="GO" id="GO:0043039">
    <property type="term" value="P:tRNA aminoacylation"/>
    <property type="evidence" value="ECO:0007669"/>
    <property type="project" value="InterPro"/>
</dbReference>
<reference evidence="5 6" key="1">
    <citation type="submission" date="2014-03" db="EMBL/GenBank/DDBJ databases">
        <title>Genome sequence of the diesel-degrader and plant-growth promoter Acinetobacter oleivorans PF-1 isolated from the roots of poplar tree.</title>
        <authorList>
            <person name="Gkorezis P."/>
            <person name="van Hamme J."/>
            <person name="Rineau F."/>
            <person name="Vangronsveld J."/>
            <person name="Francetti A."/>
        </authorList>
    </citation>
    <scope>NUCLEOTIDE SEQUENCE [LARGE SCALE GENOMIC DNA]</scope>
    <source>
        <strain evidence="5 6">PF1</strain>
    </source>
</reference>
<dbReference type="GO" id="GO:0046872">
    <property type="term" value="F:metal ion binding"/>
    <property type="evidence" value="ECO:0007669"/>
    <property type="project" value="UniProtKB-KW"/>
</dbReference>
<dbReference type="GO" id="GO:0005524">
    <property type="term" value="F:ATP binding"/>
    <property type="evidence" value="ECO:0007669"/>
    <property type="project" value="InterPro"/>
</dbReference>
<comment type="cofactor">
    <cofactor evidence="1">
        <name>Zn(2+)</name>
        <dbReference type="ChEBI" id="CHEBI:29105"/>
    </cofactor>
</comment>
<dbReference type="GO" id="GO:0004812">
    <property type="term" value="F:aminoacyl-tRNA ligase activity"/>
    <property type="evidence" value="ECO:0007669"/>
    <property type="project" value="UniProtKB-KW"/>
</dbReference>
<accession>A0A0B2UFN6</accession>
<evidence type="ECO:0000256" key="3">
    <source>
        <dbReference type="ARBA" id="ARBA00022833"/>
    </source>
</evidence>
<dbReference type="SUPFAM" id="SSF50447">
    <property type="entry name" value="Translation proteins"/>
    <property type="match status" value="1"/>
</dbReference>
<dbReference type="InterPro" id="IPR051335">
    <property type="entry name" value="Alanyl-tRNA_Editing_Enzymes"/>
</dbReference>
<dbReference type="InterPro" id="IPR018163">
    <property type="entry name" value="Thr/Ala-tRNA-synth_IIc_edit"/>
</dbReference>
<dbReference type="Gene3D" id="3.30.980.10">
    <property type="entry name" value="Threonyl-trna Synthetase, Chain A, domain 2"/>
    <property type="match status" value="1"/>
</dbReference>
<evidence type="ECO:0000313" key="6">
    <source>
        <dbReference type="Proteomes" id="UP000031012"/>
    </source>
</evidence>
<dbReference type="InterPro" id="IPR009000">
    <property type="entry name" value="Transl_B-barrel_sf"/>
</dbReference>
<sequence length="213" mass="23326">MTQALYLTDALAAEVEVVACNPCEDGRFAVRLSATPFHPQGGGQPSDTGKIAEVDVVHVAIEQGEIIHYCTQPVELGVAFAQVDEAARRYHSRLHSAGHLLGHVMYLFGWQAVKAQHWPHDARVQFIALDTAQQLDAQMLEQHCLQYIQANLPANLQQHADGFREIGFGEFSSFPCGGTHVAALGDIGFIEIQSYQIKKGKLSISYSVAKEAE</sequence>
<dbReference type="SUPFAM" id="SSF55186">
    <property type="entry name" value="ThrRS/AlaRS common domain"/>
    <property type="match status" value="1"/>
</dbReference>
<evidence type="ECO:0000313" key="5">
    <source>
        <dbReference type="EMBL" id="KHN67750.1"/>
    </source>
</evidence>
<dbReference type="InterPro" id="IPR012947">
    <property type="entry name" value="tRNA_SAD"/>
</dbReference>
<dbReference type="Pfam" id="PF07973">
    <property type="entry name" value="tRNA_SAD"/>
    <property type="match status" value="1"/>
</dbReference>